<dbReference type="Pfam" id="PF01522">
    <property type="entry name" value="Polysacc_deac_1"/>
    <property type="match status" value="1"/>
</dbReference>
<evidence type="ECO:0000256" key="1">
    <source>
        <dbReference type="ARBA" id="ARBA00003236"/>
    </source>
</evidence>
<evidence type="ECO:0000259" key="5">
    <source>
        <dbReference type="Pfam" id="PF01522"/>
    </source>
</evidence>
<accession>A0A1I4CEM2</accession>
<dbReference type="OrthoDB" id="9784220at2"/>
<evidence type="ECO:0000313" key="7">
    <source>
        <dbReference type="Proteomes" id="UP000199473"/>
    </source>
</evidence>
<organism evidence="6 7">
    <name type="scientific">Falsiroseomonas stagni DSM 19981</name>
    <dbReference type="NCBI Taxonomy" id="1123062"/>
    <lineage>
        <taxon>Bacteria</taxon>
        <taxon>Pseudomonadati</taxon>
        <taxon>Pseudomonadota</taxon>
        <taxon>Alphaproteobacteria</taxon>
        <taxon>Acetobacterales</taxon>
        <taxon>Roseomonadaceae</taxon>
        <taxon>Falsiroseomonas</taxon>
    </lineage>
</organism>
<dbReference type="Gene3D" id="3.20.20.370">
    <property type="entry name" value="Glycoside hydrolase/deacetylase"/>
    <property type="match status" value="1"/>
</dbReference>
<evidence type="ECO:0000256" key="4">
    <source>
        <dbReference type="ARBA" id="ARBA00032976"/>
    </source>
</evidence>
<evidence type="ECO:0000313" key="6">
    <source>
        <dbReference type="EMBL" id="SFK78596.1"/>
    </source>
</evidence>
<name>A0A1I4CEM2_9PROT</name>
<dbReference type="STRING" id="1123062.SAMN02745775_107121"/>
<evidence type="ECO:0000256" key="2">
    <source>
        <dbReference type="ARBA" id="ARBA00010973"/>
    </source>
</evidence>
<comment type="similarity">
    <text evidence="2">Belongs to the polysaccharide deacetylase family.</text>
</comment>
<dbReference type="GO" id="GO:0016810">
    <property type="term" value="F:hydrolase activity, acting on carbon-nitrogen (but not peptide) bonds"/>
    <property type="evidence" value="ECO:0007669"/>
    <property type="project" value="InterPro"/>
</dbReference>
<dbReference type="PANTHER" id="PTHR43123">
    <property type="entry name" value="POLYSACCHARIDE DEACETYLASE-RELATED"/>
    <property type="match status" value="1"/>
</dbReference>
<dbReference type="Proteomes" id="UP000199473">
    <property type="component" value="Unassembled WGS sequence"/>
</dbReference>
<dbReference type="SUPFAM" id="SSF88713">
    <property type="entry name" value="Glycoside hydrolase/deacetylase"/>
    <property type="match status" value="1"/>
</dbReference>
<dbReference type="GO" id="GO:0005975">
    <property type="term" value="P:carbohydrate metabolic process"/>
    <property type="evidence" value="ECO:0007669"/>
    <property type="project" value="InterPro"/>
</dbReference>
<keyword evidence="7" id="KW-1185">Reference proteome</keyword>
<comment type="function">
    <text evidence="1">Is involved in generating a small heat-stable compound (Nod), an acylated oligomer of N-acetylglucosamine, that stimulates mitosis in various plant protoplasts.</text>
</comment>
<feature type="domain" description="NodB homology" evidence="5">
    <location>
        <begin position="74"/>
        <end position="180"/>
    </location>
</feature>
<reference evidence="6 7" key="1">
    <citation type="submission" date="2016-10" db="EMBL/GenBank/DDBJ databases">
        <authorList>
            <person name="de Groot N.N."/>
        </authorList>
    </citation>
    <scope>NUCLEOTIDE SEQUENCE [LARGE SCALE GENOMIC DNA]</scope>
    <source>
        <strain evidence="6 7">DSM 19981</strain>
    </source>
</reference>
<protein>
    <recommendedName>
        <fullName evidence="3">Chitooligosaccharide deacetylase</fullName>
    </recommendedName>
    <alternativeName>
        <fullName evidence="4">Nodulation protein B</fullName>
    </alternativeName>
</protein>
<dbReference type="PANTHER" id="PTHR43123:SF4">
    <property type="entry name" value="POLYSACCHARIDE DEACETYLASE"/>
    <property type="match status" value="1"/>
</dbReference>
<dbReference type="InterPro" id="IPR002509">
    <property type="entry name" value="NODB_dom"/>
</dbReference>
<sequence>MTLQPGMDHDIHAFSAQPWRPERAWRSGRKLAVYLLLHVEHTEIVPPADTHRDPRFRGAFFSGTPDWTAYTLRDYGNRIGAWRILDVLDRLKLPASVAVNLMAAQRHPELVAACRDRGFEPVAHGVSASRMPTSRMTEAEERAAIIEVRDGLAAIWPGATGWLGQDHGATAHTTRLLAEAGFAYGLDWANDEEPYHHASGLVAMPPPGEWDDVQTLVLRRVPVPRWPGLVRDAVERLVAEERGGRVLGIGIHPWVMGAPHRIRYLAESLAWLAARDDIEVTTAGALAADALGVAPPTSSRDRGASPDRFLVLRPFRSPRDS</sequence>
<evidence type="ECO:0000256" key="3">
    <source>
        <dbReference type="ARBA" id="ARBA00020071"/>
    </source>
</evidence>
<gene>
    <name evidence="6" type="ORF">SAMN02745775_107121</name>
</gene>
<proteinExistence type="inferred from homology"/>
<dbReference type="EMBL" id="FOSQ01000007">
    <property type="protein sequence ID" value="SFK78596.1"/>
    <property type="molecule type" value="Genomic_DNA"/>
</dbReference>
<dbReference type="AlphaFoldDB" id="A0A1I4CEM2"/>
<dbReference type="InterPro" id="IPR011330">
    <property type="entry name" value="Glyco_hydro/deAcase_b/a-brl"/>
</dbReference>